<reference evidence="2" key="1">
    <citation type="journal article" date="2020" name="bioRxiv">
        <title>Comparative genomics of Chlamydomonas.</title>
        <authorList>
            <person name="Craig R.J."/>
            <person name="Hasan A.R."/>
            <person name="Ness R.W."/>
            <person name="Keightley P.D."/>
        </authorList>
    </citation>
    <scope>NUCLEOTIDE SEQUENCE</scope>
    <source>
        <strain evidence="2">CCAP 11/173</strain>
    </source>
</reference>
<feature type="compositionally biased region" description="Low complexity" evidence="1">
    <location>
        <begin position="7"/>
        <end position="21"/>
    </location>
</feature>
<dbReference type="EMBL" id="JAEHOD010000008">
    <property type="protein sequence ID" value="KAG2451499.1"/>
    <property type="molecule type" value="Genomic_DNA"/>
</dbReference>
<feature type="region of interest" description="Disordered" evidence="1">
    <location>
        <begin position="1"/>
        <end position="39"/>
    </location>
</feature>
<sequence>MEMTHVPSGSPSARSSSTAAPYPEPSAATEGHSDLQQMNLTSFGLPVACAAAGEASGEGGPPAGAVEAMAHRTPPEALPEVPAEEGGEAVRKQLQGADLTGWGLPPGGGNGSSGAEGVGGSGGVTGAPGGIATAGVEAVDMGARVQGAQSAHSLTGAFEAIRRTVEEGA</sequence>
<feature type="compositionally biased region" description="Gly residues" evidence="1">
    <location>
        <begin position="104"/>
        <end position="123"/>
    </location>
</feature>
<proteinExistence type="predicted"/>
<evidence type="ECO:0000313" key="2">
    <source>
        <dbReference type="EMBL" id="KAG2451499.1"/>
    </source>
</evidence>
<dbReference type="Proteomes" id="UP000613740">
    <property type="component" value="Unassembled WGS sequence"/>
</dbReference>
<accession>A0A835WP84</accession>
<gene>
    <name evidence="2" type="ORF">HYH02_004097</name>
</gene>
<evidence type="ECO:0000313" key="3">
    <source>
        <dbReference type="Proteomes" id="UP000613740"/>
    </source>
</evidence>
<name>A0A835WP84_9CHLO</name>
<protein>
    <submittedName>
        <fullName evidence="2">Uncharacterized protein</fullName>
    </submittedName>
</protein>
<comment type="caution">
    <text evidence="2">The sequence shown here is derived from an EMBL/GenBank/DDBJ whole genome shotgun (WGS) entry which is preliminary data.</text>
</comment>
<organism evidence="2 3">
    <name type="scientific">Chlamydomonas schloesseri</name>
    <dbReference type="NCBI Taxonomy" id="2026947"/>
    <lineage>
        <taxon>Eukaryota</taxon>
        <taxon>Viridiplantae</taxon>
        <taxon>Chlorophyta</taxon>
        <taxon>core chlorophytes</taxon>
        <taxon>Chlorophyceae</taxon>
        <taxon>CS clade</taxon>
        <taxon>Chlamydomonadales</taxon>
        <taxon>Chlamydomonadaceae</taxon>
        <taxon>Chlamydomonas</taxon>
    </lineage>
</organism>
<dbReference type="AlphaFoldDB" id="A0A835WP84"/>
<feature type="region of interest" description="Disordered" evidence="1">
    <location>
        <begin position="98"/>
        <end position="123"/>
    </location>
</feature>
<evidence type="ECO:0000256" key="1">
    <source>
        <dbReference type="SAM" id="MobiDB-lite"/>
    </source>
</evidence>
<keyword evidence="3" id="KW-1185">Reference proteome</keyword>